<gene>
    <name evidence="2" type="ORF">SAMN05443529_11912</name>
</gene>
<protein>
    <recommendedName>
        <fullName evidence="4">DUF4153 domain-containing protein</fullName>
    </recommendedName>
</protein>
<sequence>MENFISENLEQPAELERYYRQEPEKFIKAFPEVFSENQNLTILKVWQERLNFDMPRDEKMETDTRWKDLLLVIVISLLAGTIARFLLPSIEKELINPANIVFSIFPLLSVYFLLKNRPSKKLILSISLFYLVTLIYLNFLPVKYSDSIILANLHLPFFLWSLVAISFTGDYRLQPGKVLEYLKYNGELLISAGLLLICGVVLTALTIGLFAAIQVKIEDFYMNNIAIYGVAAAPFVGTYLARARGITKNIAPYLAKVFSPLVLITLGVYLATIIVTQKNPYTDREFLLIFNLMLILVLAITIFSVAGRETGSKITFNDRIIFALLTVAIVIDCVALSAILFRLTSYGITPNRLAVLGMNLIVFVHLLRITVNYFRFILGKVKVEMIEAAITRYLPIYSLWALIVTIFFPIIFTFK</sequence>
<keyword evidence="1" id="KW-0812">Transmembrane</keyword>
<evidence type="ECO:0008006" key="4">
    <source>
        <dbReference type="Google" id="ProtNLM"/>
    </source>
</evidence>
<accession>A0A1G8F8I6</accession>
<dbReference type="RefSeq" id="WP_092334573.1">
    <property type="nucleotide sequence ID" value="NZ_FNCP01000019.1"/>
</dbReference>
<feature type="transmembrane region" description="Helical" evidence="1">
    <location>
        <begin position="188"/>
        <end position="213"/>
    </location>
</feature>
<feature type="transmembrane region" description="Helical" evidence="1">
    <location>
        <begin position="394"/>
        <end position="414"/>
    </location>
</feature>
<name>A0A1G8F8I6_9FIRM</name>
<dbReference type="EMBL" id="FNCP01000019">
    <property type="protein sequence ID" value="SDH78473.1"/>
    <property type="molecule type" value="Genomic_DNA"/>
</dbReference>
<feature type="transmembrane region" description="Helical" evidence="1">
    <location>
        <begin position="286"/>
        <end position="308"/>
    </location>
</feature>
<feature type="transmembrane region" description="Helical" evidence="1">
    <location>
        <begin position="69"/>
        <end position="88"/>
    </location>
</feature>
<feature type="transmembrane region" description="Helical" evidence="1">
    <location>
        <begin position="320"/>
        <end position="341"/>
    </location>
</feature>
<feature type="transmembrane region" description="Helical" evidence="1">
    <location>
        <begin position="121"/>
        <end position="142"/>
    </location>
</feature>
<evidence type="ECO:0000256" key="1">
    <source>
        <dbReference type="SAM" id="Phobius"/>
    </source>
</evidence>
<feature type="transmembrane region" description="Helical" evidence="1">
    <location>
        <begin position="253"/>
        <end position="274"/>
    </location>
</feature>
<reference evidence="3" key="1">
    <citation type="submission" date="2016-10" db="EMBL/GenBank/DDBJ databases">
        <authorList>
            <person name="Varghese N."/>
            <person name="Submissions S."/>
        </authorList>
    </citation>
    <scope>NUCLEOTIDE SEQUENCE [LARGE SCALE GENOMIC DNA]</scope>
    <source>
        <strain evidence="3">DSM 8344</strain>
    </source>
</reference>
<feature type="transmembrane region" description="Helical" evidence="1">
    <location>
        <begin position="94"/>
        <end position="114"/>
    </location>
</feature>
<dbReference type="AlphaFoldDB" id="A0A1G8F8I6"/>
<evidence type="ECO:0000313" key="3">
    <source>
        <dbReference type="Proteomes" id="UP000198656"/>
    </source>
</evidence>
<evidence type="ECO:0000313" key="2">
    <source>
        <dbReference type="EMBL" id="SDH78473.1"/>
    </source>
</evidence>
<proteinExistence type="predicted"/>
<organism evidence="2 3">
    <name type="scientific">Desulfosporosinus hippei DSM 8344</name>
    <dbReference type="NCBI Taxonomy" id="1121419"/>
    <lineage>
        <taxon>Bacteria</taxon>
        <taxon>Bacillati</taxon>
        <taxon>Bacillota</taxon>
        <taxon>Clostridia</taxon>
        <taxon>Eubacteriales</taxon>
        <taxon>Desulfitobacteriaceae</taxon>
        <taxon>Desulfosporosinus</taxon>
    </lineage>
</organism>
<feature type="transmembrane region" description="Helical" evidence="1">
    <location>
        <begin position="225"/>
        <end position="241"/>
    </location>
</feature>
<keyword evidence="1" id="KW-0472">Membrane</keyword>
<dbReference type="OrthoDB" id="637094at2"/>
<feature type="transmembrane region" description="Helical" evidence="1">
    <location>
        <begin position="353"/>
        <end position="374"/>
    </location>
</feature>
<feature type="transmembrane region" description="Helical" evidence="1">
    <location>
        <begin position="148"/>
        <end position="167"/>
    </location>
</feature>
<keyword evidence="1" id="KW-1133">Transmembrane helix</keyword>
<dbReference type="Proteomes" id="UP000198656">
    <property type="component" value="Unassembled WGS sequence"/>
</dbReference>
<keyword evidence="3" id="KW-1185">Reference proteome</keyword>
<dbReference type="STRING" id="1121419.SAMN05443529_11912"/>